<gene>
    <name evidence="1" type="ORF">BCCH1_78750</name>
</gene>
<organism evidence="1">
    <name type="scientific">Burkholderia contaminans</name>
    <dbReference type="NCBI Taxonomy" id="488447"/>
    <lineage>
        <taxon>Bacteria</taxon>
        <taxon>Pseudomonadati</taxon>
        <taxon>Pseudomonadota</taxon>
        <taxon>Betaproteobacteria</taxon>
        <taxon>Burkholderiales</taxon>
        <taxon>Burkholderiaceae</taxon>
        <taxon>Burkholderia</taxon>
        <taxon>Burkholderia cepacia complex</taxon>
    </lineage>
</organism>
<reference evidence="1" key="2">
    <citation type="journal article" date="2017" name="Genome Announc.">
        <title>High-Quality Draft Genome Sequence of Burkholderia contaminans CH-1, a Gram-Negative Bacterium That Metabolizes 2-Azahypoxanthine, a Plant Growth-Regulating Compound.</title>
        <authorList>
            <person name="Choi J.-H."/>
            <person name="Sugiura H."/>
            <person name="Moriuchi R."/>
            <person name="Kawagishi H."/>
            <person name="Dohra H."/>
        </authorList>
    </citation>
    <scope>NUCLEOTIDE SEQUENCE</scope>
    <source>
        <strain evidence="1">CH-1</strain>
        <plasmid evidence="1">pBC453</plasmid>
    </source>
</reference>
<sequence>MPNCPRQRFKHVGVPNGWQLQAGDTFQLIERVLGEENGWHDESFCSRSTYRRFHADLTKGRRMKEEKAACLTRRQVGMASCD</sequence>
<protein>
    <submittedName>
        <fullName evidence="1">Uncharacterized protein</fullName>
    </submittedName>
</protein>
<geneLocation type="plasmid" evidence="1">
    <name>pBC453</name>
</geneLocation>
<dbReference type="EMBL" id="AP018360">
    <property type="protein sequence ID" value="BBA45364.1"/>
    <property type="molecule type" value="Genomic_DNA"/>
</dbReference>
<dbReference type="AlphaFoldDB" id="A0A250LLG1"/>
<proteinExistence type="predicted"/>
<reference evidence="1" key="1">
    <citation type="journal article" date="2016" name="Biosci. Biotechnol. Biochem.">
        <title>Bioconversion of AHX to AOH by resting cells of Burkholderia contaminans CH-1.</title>
        <authorList>
            <person name="Choi J.H."/>
            <person name="Kikuchi A."/>
            <person name="Pumkaeo P."/>
            <person name="Hirai H."/>
            <person name="Tokuyama S."/>
            <person name="Kawagishi H."/>
        </authorList>
    </citation>
    <scope>NUCLEOTIDE SEQUENCE</scope>
    <source>
        <strain evidence="1">CH-1</strain>
        <plasmid evidence="1">pBC453</plasmid>
    </source>
</reference>
<accession>A0A250LLG1</accession>
<name>A0A250LLG1_9BURK</name>
<evidence type="ECO:0000313" key="1">
    <source>
        <dbReference type="EMBL" id="BBA45364.1"/>
    </source>
</evidence>
<keyword evidence="1" id="KW-0614">Plasmid</keyword>